<name>A0A6J8DKH0_MYTCO</name>
<dbReference type="InterPro" id="IPR004244">
    <property type="entry name" value="Transposase_22"/>
</dbReference>
<dbReference type="Gene3D" id="3.30.70.1820">
    <property type="entry name" value="L1 transposable element, RRM domain"/>
    <property type="match status" value="1"/>
</dbReference>
<feature type="compositionally biased region" description="Basic and acidic residues" evidence="2">
    <location>
        <begin position="415"/>
        <end position="426"/>
    </location>
</feature>
<dbReference type="OrthoDB" id="6079384at2759"/>
<feature type="coiled-coil region" evidence="1">
    <location>
        <begin position="163"/>
        <end position="239"/>
    </location>
</feature>
<gene>
    <name evidence="3" type="ORF">MCOR_41099</name>
</gene>
<accession>A0A6J8DKH0</accession>
<evidence type="ECO:0000313" key="4">
    <source>
        <dbReference type="Proteomes" id="UP000507470"/>
    </source>
</evidence>
<keyword evidence="1" id="KW-0175">Coiled coil</keyword>
<sequence>MNSKKNGKSGKKRKKSKGHNDSGEKPSKLTTNSAHARQKNTNNINEAKTVNKSKSEGKPTSVDKLSTKKMNMNIYCMSPNVQQMQIPQSSMQLFNQRSPKFYTGTTSNPFPNMMQPVMQSTMNQGTDTQGKLEALVLKVDQIFEKLTTLDKVNEKLCRFESNMNNLIKNVDKVSKRMDDVEKSMEFVNEQFEISKTDHTTLTSSVSQLQAEYNDMSLDVDNLKSDLSNLHDKHLDLQTRSMRENLMFTGLPLTNDTEDTEDIIKRFMRNEMKMDSVVEFHRAHRFGKESFVKDSQNQNLYTTRPIVCRFKSFKDRELVRYAASALKGTRFGVNEQYPKEINDRRKLMWPYFKEAKSKKRKVHLKKDRLFIDGAEFIPPDRNDEARMETNERQLYIGRGARPKTTTYGPNNQTRNTGRDPRKLQTQS</sequence>
<evidence type="ECO:0000313" key="3">
    <source>
        <dbReference type="EMBL" id="CAC5407644.1"/>
    </source>
</evidence>
<evidence type="ECO:0000256" key="1">
    <source>
        <dbReference type="SAM" id="Coils"/>
    </source>
</evidence>
<feature type="region of interest" description="Disordered" evidence="2">
    <location>
        <begin position="1"/>
        <end position="66"/>
    </location>
</feature>
<organism evidence="3 4">
    <name type="scientific">Mytilus coruscus</name>
    <name type="common">Sea mussel</name>
    <dbReference type="NCBI Taxonomy" id="42192"/>
    <lineage>
        <taxon>Eukaryota</taxon>
        <taxon>Metazoa</taxon>
        <taxon>Spiralia</taxon>
        <taxon>Lophotrochozoa</taxon>
        <taxon>Mollusca</taxon>
        <taxon>Bivalvia</taxon>
        <taxon>Autobranchia</taxon>
        <taxon>Pteriomorphia</taxon>
        <taxon>Mytilida</taxon>
        <taxon>Mytiloidea</taxon>
        <taxon>Mytilidae</taxon>
        <taxon>Mytilinae</taxon>
        <taxon>Mytilus</taxon>
    </lineage>
</organism>
<dbReference type="Proteomes" id="UP000507470">
    <property type="component" value="Unassembled WGS sequence"/>
</dbReference>
<dbReference type="AlphaFoldDB" id="A0A6J8DKH0"/>
<evidence type="ECO:0000256" key="2">
    <source>
        <dbReference type="SAM" id="MobiDB-lite"/>
    </source>
</evidence>
<dbReference type="SUPFAM" id="SSF57997">
    <property type="entry name" value="Tropomyosin"/>
    <property type="match status" value="1"/>
</dbReference>
<reference evidence="3 4" key="1">
    <citation type="submission" date="2020-06" db="EMBL/GenBank/DDBJ databases">
        <authorList>
            <person name="Li R."/>
            <person name="Bekaert M."/>
        </authorList>
    </citation>
    <scope>NUCLEOTIDE SEQUENCE [LARGE SCALE GENOMIC DNA]</scope>
    <source>
        <strain evidence="4">wild</strain>
    </source>
</reference>
<dbReference type="EMBL" id="CACVKT020007422">
    <property type="protein sequence ID" value="CAC5407644.1"/>
    <property type="molecule type" value="Genomic_DNA"/>
</dbReference>
<protein>
    <submittedName>
        <fullName evidence="3">Uncharacterized protein</fullName>
    </submittedName>
</protein>
<keyword evidence="4" id="KW-1185">Reference proteome</keyword>
<feature type="compositionally biased region" description="Basic residues" evidence="2">
    <location>
        <begin position="1"/>
        <end position="17"/>
    </location>
</feature>
<feature type="compositionally biased region" description="Polar residues" evidence="2">
    <location>
        <begin position="402"/>
        <end position="414"/>
    </location>
</feature>
<feature type="region of interest" description="Disordered" evidence="2">
    <location>
        <begin position="383"/>
        <end position="426"/>
    </location>
</feature>
<proteinExistence type="predicted"/>
<feature type="compositionally biased region" description="Polar residues" evidence="2">
    <location>
        <begin position="28"/>
        <end position="52"/>
    </location>
</feature>
<dbReference type="Gene3D" id="3.90.20.10">
    <property type="match status" value="1"/>
</dbReference>
<dbReference type="PANTHER" id="PTHR11505">
    <property type="entry name" value="L1 TRANSPOSABLE ELEMENT-RELATED"/>
    <property type="match status" value="1"/>
</dbReference>
<feature type="compositionally biased region" description="Basic and acidic residues" evidence="2">
    <location>
        <begin position="18"/>
        <end position="27"/>
    </location>
</feature>